<dbReference type="Gene3D" id="3.20.20.210">
    <property type="match status" value="1"/>
</dbReference>
<gene>
    <name evidence="5" type="ORF">BK798_03655</name>
</gene>
<dbReference type="Proteomes" id="UP000232133">
    <property type="component" value="Chromosome"/>
</dbReference>
<dbReference type="SUPFAM" id="SSF51726">
    <property type="entry name" value="UROD/MetE-like"/>
    <property type="match status" value="1"/>
</dbReference>
<reference evidence="5 6" key="1">
    <citation type="submission" date="2016-10" db="EMBL/GenBank/DDBJ databases">
        <authorList>
            <person name="Varghese N."/>
        </authorList>
    </citation>
    <scope>NUCLEOTIDE SEQUENCE [LARGE SCALE GENOMIC DNA]</scope>
    <source>
        <strain evidence="5 6">KB11</strain>
    </source>
</reference>
<dbReference type="EMBL" id="CP017803">
    <property type="protein sequence ID" value="ATZ59574.1"/>
    <property type="molecule type" value="Genomic_DNA"/>
</dbReference>
<dbReference type="Pfam" id="PF01717">
    <property type="entry name" value="Meth_synt_2"/>
    <property type="match status" value="1"/>
</dbReference>
<organism evidence="5 6">
    <name type="scientific">Methanobrevibacter smithii</name>
    <dbReference type="NCBI Taxonomy" id="2173"/>
    <lineage>
        <taxon>Archaea</taxon>
        <taxon>Methanobacteriati</taxon>
        <taxon>Methanobacteriota</taxon>
        <taxon>Methanomada group</taxon>
        <taxon>Methanobacteria</taxon>
        <taxon>Methanobacteriales</taxon>
        <taxon>Methanobacteriaceae</taxon>
        <taxon>Methanobrevibacter</taxon>
    </lineage>
</organism>
<keyword evidence="3" id="KW-0862">Zinc</keyword>
<dbReference type="InterPro" id="IPR038071">
    <property type="entry name" value="UROD/MetE-like_sf"/>
</dbReference>
<name>A0A2H4U658_METSM</name>
<dbReference type="InterPro" id="IPR002629">
    <property type="entry name" value="Met_Synth_C/arc"/>
</dbReference>
<dbReference type="GO" id="GO:0009086">
    <property type="term" value="P:methionine biosynthetic process"/>
    <property type="evidence" value="ECO:0007669"/>
    <property type="project" value="InterPro"/>
</dbReference>
<accession>A0A2H4U658</accession>
<evidence type="ECO:0000313" key="6">
    <source>
        <dbReference type="Proteomes" id="UP000232133"/>
    </source>
</evidence>
<sequence>MISTVVGSFPAEIKSPTTAKDKILNVFGAYDPFKESIKQTVISQLDAGVDIISDGQVRGDMVSTFTNFIPGMQLEDNNTIITSKIRQPTKEISIDDLKYAKKVMNDYFNGNIPEGKGIKGIITGPSTIVYSSRIESFYKHKEDAILDLARSLKHEVEAIEKKINPVYIQVDEPFLSTGLVDLKVASKAIDIIGENLSVPLAMHVCGNLDNVFKDLIKFNIDILDCEFAGNDINIKILEENSSLIRNKKIGFGCLDTSINEVDSKEKIEGLIAKGVEILGKDNMILDPDCGLRRATKDVAFNKLKLMNSIKDEYS</sequence>
<dbReference type="GO" id="GO:0003871">
    <property type="term" value="F:5-methyltetrahydropteroyltriglutamate-homocysteine S-methyltransferase activity"/>
    <property type="evidence" value="ECO:0007669"/>
    <property type="project" value="InterPro"/>
</dbReference>
<comment type="cofactor">
    <cofactor evidence="1">
        <name>Zn(2+)</name>
        <dbReference type="ChEBI" id="CHEBI:29105"/>
    </cofactor>
</comment>
<dbReference type="RefSeq" id="WP_100815383.1">
    <property type="nucleotide sequence ID" value="NZ_CP017803.1"/>
</dbReference>
<evidence type="ECO:0000259" key="4">
    <source>
        <dbReference type="Pfam" id="PF01717"/>
    </source>
</evidence>
<dbReference type="PANTHER" id="PTHR30519">
    <property type="entry name" value="5-METHYLTETRAHYDROPTEROYLTRIGLUTAMATE--HOMOCYSTEINE METHYLTRANSFERASE"/>
    <property type="match status" value="1"/>
</dbReference>
<proteinExistence type="predicted"/>
<feature type="domain" description="Cobalamin-independent methionine synthase MetE C-terminal/archaeal" evidence="4">
    <location>
        <begin position="1"/>
        <end position="308"/>
    </location>
</feature>
<dbReference type="GeneID" id="35118442"/>
<keyword evidence="2" id="KW-0479">Metal-binding</keyword>
<evidence type="ECO:0000256" key="1">
    <source>
        <dbReference type="ARBA" id="ARBA00001947"/>
    </source>
</evidence>
<dbReference type="NCBIfam" id="NF002119">
    <property type="entry name" value="PRK00957.1"/>
    <property type="match status" value="1"/>
</dbReference>
<evidence type="ECO:0000313" key="5">
    <source>
        <dbReference type="EMBL" id="ATZ59574.1"/>
    </source>
</evidence>
<protein>
    <submittedName>
        <fullName evidence="5">Methionine synthase</fullName>
    </submittedName>
</protein>
<evidence type="ECO:0000256" key="2">
    <source>
        <dbReference type="ARBA" id="ARBA00022723"/>
    </source>
</evidence>
<dbReference type="AlphaFoldDB" id="A0A2H4U658"/>
<evidence type="ECO:0000256" key="3">
    <source>
        <dbReference type="ARBA" id="ARBA00022833"/>
    </source>
</evidence>
<dbReference type="GO" id="GO:0008270">
    <property type="term" value="F:zinc ion binding"/>
    <property type="evidence" value="ECO:0007669"/>
    <property type="project" value="InterPro"/>
</dbReference>